<dbReference type="InterPro" id="IPR023393">
    <property type="entry name" value="START-like_dom_sf"/>
</dbReference>
<evidence type="ECO:0000313" key="1">
    <source>
        <dbReference type="EMBL" id="TJZ59298.1"/>
    </source>
</evidence>
<accession>A0A4V5MM11</accession>
<organism evidence="1 2">
    <name type="scientific">Streptomyces piniterrae</name>
    <dbReference type="NCBI Taxonomy" id="2571125"/>
    <lineage>
        <taxon>Bacteria</taxon>
        <taxon>Bacillati</taxon>
        <taxon>Actinomycetota</taxon>
        <taxon>Actinomycetes</taxon>
        <taxon>Kitasatosporales</taxon>
        <taxon>Streptomycetaceae</taxon>
        <taxon>Streptomyces</taxon>
    </lineage>
</organism>
<evidence type="ECO:0000313" key="2">
    <source>
        <dbReference type="Proteomes" id="UP000308697"/>
    </source>
</evidence>
<dbReference type="Proteomes" id="UP000308697">
    <property type="component" value="Unassembled WGS sequence"/>
</dbReference>
<dbReference type="SUPFAM" id="SSF55961">
    <property type="entry name" value="Bet v1-like"/>
    <property type="match status" value="1"/>
</dbReference>
<evidence type="ECO:0008006" key="3">
    <source>
        <dbReference type="Google" id="ProtNLM"/>
    </source>
</evidence>
<dbReference type="EMBL" id="SUMB01000001">
    <property type="protein sequence ID" value="TJZ59298.1"/>
    <property type="molecule type" value="Genomic_DNA"/>
</dbReference>
<dbReference type="RefSeq" id="WP_136738250.1">
    <property type="nucleotide sequence ID" value="NZ_SUMB01000001.1"/>
</dbReference>
<keyword evidence="2" id="KW-1185">Reference proteome</keyword>
<dbReference type="Gene3D" id="3.30.530.20">
    <property type="match status" value="1"/>
</dbReference>
<gene>
    <name evidence="1" type="ORF">FCH28_04200</name>
</gene>
<reference evidence="1 2" key="1">
    <citation type="submission" date="2019-04" db="EMBL/GenBank/DDBJ databases">
        <title>Streptomyces piniterrae sp. nov., a heliquinomycin-producing actinomycete isolated from rhizosphere soil of Pinus yunnanensis.</title>
        <authorList>
            <person name="Zhuang X."/>
            <person name="Zhao J."/>
        </authorList>
    </citation>
    <scope>NUCLEOTIDE SEQUENCE [LARGE SCALE GENOMIC DNA]</scope>
    <source>
        <strain evidence="2">jys28</strain>
    </source>
</reference>
<dbReference type="AlphaFoldDB" id="A0A4V5MM11"/>
<proteinExistence type="predicted"/>
<protein>
    <recommendedName>
        <fullName evidence="3">SRPBCC family protein</fullName>
    </recommendedName>
</protein>
<sequence>MKGNEPLGKRLTALLAAGALGGYGKAVRPRVLRWGATGEEASRTFPGDELVPYPDGQTTMATTLPAPPEEVWAWLQQMGCDRGGWYSWDRLDNGGRPSAWNIVPEWQDVKEGQHLDSLPNGRAWFTAALVDPPRSLVLRADLRLPSCESFDPQHWPLPPAYSGGIWGFHLEPAPGGKTRLIVRTRGRGRPRPLMWAVDRLIGEPVHFFMQNHQFRNLRERVAGAAEGTGEDE</sequence>
<dbReference type="OrthoDB" id="3255669at2"/>
<name>A0A4V5MM11_9ACTN</name>
<comment type="caution">
    <text evidence="1">The sequence shown here is derived from an EMBL/GenBank/DDBJ whole genome shotgun (WGS) entry which is preliminary data.</text>
</comment>